<keyword evidence="1" id="KW-1029">Fimbrium biogenesis</keyword>
<feature type="domain" description="PapC-like C-terminal" evidence="2">
    <location>
        <begin position="732"/>
        <end position="792"/>
    </location>
</feature>
<comment type="similarity">
    <text evidence="1">Belongs to the fimbrial export usher family.</text>
</comment>
<dbReference type="HOGENOM" id="CLU_009120_6_0_6"/>
<dbReference type="PROSITE" id="PS01151">
    <property type="entry name" value="FIMBRIAL_USHER"/>
    <property type="match status" value="1"/>
</dbReference>
<evidence type="ECO:0000259" key="2">
    <source>
        <dbReference type="Pfam" id="PF13953"/>
    </source>
</evidence>
<dbReference type="Proteomes" id="UP000002704">
    <property type="component" value="Chromosome"/>
</dbReference>
<organism evidence="3 4">
    <name type="scientific">Pseudomonas fluorescens (strain Pf0-1)</name>
    <dbReference type="NCBI Taxonomy" id="205922"/>
    <lineage>
        <taxon>Bacteria</taxon>
        <taxon>Pseudomonadati</taxon>
        <taxon>Pseudomonadota</taxon>
        <taxon>Gammaproteobacteria</taxon>
        <taxon>Pseudomonadales</taxon>
        <taxon>Pseudomonadaceae</taxon>
        <taxon>Pseudomonas</taxon>
    </lineage>
</organism>
<comment type="subcellular location">
    <subcellularLocation>
        <location evidence="1">Cell outer membrane</location>
        <topology evidence="1">Multi-pass membrane protein</topology>
    </subcellularLocation>
</comment>
<dbReference type="Gene3D" id="2.60.40.2070">
    <property type="match status" value="1"/>
</dbReference>
<dbReference type="Pfam" id="PF00577">
    <property type="entry name" value="Usher"/>
    <property type="match status" value="1"/>
</dbReference>
<dbReference type="AlphaFoldDB" id="Q3K9Z7"/>
<dbReference type="InterPro" id="IPR018030">
    <property type="entry name" value="Fimbrial_membr_usher_CS"/>
</dbReference>
<dbReference type="InterPro" id="IPR000015">
    <property type="entry name" value="Fimb_usher"/>
</dbReference>
<reference evidence="3 4" key="1">
    <citation type="journal article" date="2009" name="Genome Biol.">
        <title>Genomic and genetic analyses of diversity and plant interactions of Pseudomonas fluorescens.</title>
        <authorList>
            <person name="Silby M.W."/>
            <person name="Cerdeno-Tarraga A.M."/>
            <person name="Vernikos G.S."/>
            <person name="Giddens S.R."/>
            <person name="Jackson R.W."/>
            <person name="Preston G.M."/>
            <person name="Zhang X.X."/>
            <person name="Moon C.D."/>
            <person name="Gehrig S.M."/>
            <person name="Godfrey S.A."/>
            <person name="Knight C.G."/>
            <person name="Malone J.G."/>
            <person name="Robinson Z."/>
            <person name="Spiers A.J."/>
            <person name="Harris S."/>
            <person name="Challis G.L."/>
            <person name="Yaxley A.M."/>
            <person name="Harris D."/>
            <person name="Seeger K."/>
            <person name="Murphy L."/>
            <person name="Rutter S."/>
            <person name="Squares R."/>
            <person name="Quail M.A."/>
            <person name="Saunders E."/>
            <person name="Mavromatis K."/>
            <person name="Brettin T.S."/>
            <person name="Bentley S.D."/>
            <person name="Hothersall J."/>
            <person name="Stephens E."/>
            <person name="Thomas C.M."/>
            <person name="Parkhill J."/>
            <person name="Levy S.B."/>
            <person name="Rainey P.B."/>
            <person name="Thomson N.R."/>
        </authorList>
    </citation>
    <scope>NUCLEOTIDE SEQUENCE [LARGE SCALE GENOMIC DNA]</scope>
    <source>
        <strain evidence="3 4">Pf0-1</strain>
    </source>
</reference>
<dbReference type="PANTHER" id="PTHR30451">
    <property type="entry name" value="OUTER MEMBRANE USHER PROTEIN"/>
    <property type="match status" value="1"/>
</dbReference>
<evidence type="ECO:0000313" key="3">
    <source>
        <dbReference type="EMBL" id="ABA75407.1"/>
    </source>
</evidence>
<evidence type="ECO:0000313" key="4">
    <source>
        <dbReference type="Proteomes" id="UP000002704"/>
    </source>
</evidence>
<dbReference type="KEGG" id="pfo:Pfl01_3669"/>
<accession>Q3K9Z7</accession>
<dbReference type="Gene3D" id="2.60.40.3110">
    <property type="match status" value="1"/>
</dbReference>
<proteinExistence type="inferred from homology"/>
<dbReference type="Pfam" id="PF13953">
    <property type="entry name" value="PapC_C"/>
    <property type="match status" value="1"/>
</dbReference>
<evidence type="ECO:0000256" key="1">
    <source>
        <dbReference type="RuleBase" id="RU003884"/>
    </source>
</evidence>
<keyword evidence="1" id="KW-0472">Membrane</keyword>
<dbReference type="GO" id="GO:0009297">
    <property type="term" value="P:pilus assembly"/>
    <property type="evidence" value="ECO:0007669"/>
    <property type="project" value="InterPro"/>
</dbReference>
<dbReference type="Gene3D" id="2.60.40.2610">
    <property type="entry name" value="Outer membrane usher protein FimD, plug domain"/>
    <property type="match status" value="1"/>
</dbReference>
<protein>
    <submittedName>
        <fullName evidence="3">Putative fimbriae-related protein</fullName>
    </submittedName>
</protein>
<keyword evidence="1" id="KW-0812">Transmembrane</keyword>
<dbReference type="InterPro" id="IPR042186">
    <property type="entry name" value="FimD_plug_dom"/>
</dbReference>
<keyword evidence="1" id="KW-0998">Cell outer membrane</keyword>
<keyword evidence="1" id="KW-0813">Transport</keyword>
<dbReference type="InterPro" id="IPR025949">
    <property type="entry name" value="PapC-like_C"/>
</dbReference>
<sequence>MSKPGFGASGFRRNQSIDGRNTLMSPGWARRIQRPLWLMTGAWCLMFIHPSGAGELPPPPSGMEAVSDAQLFLELVVNQMNTGRVVAVEQRGGRLFLPASVLRDTGMKLPEEAGAEVDLDGLPGLHSDYDSVGQRLLLDVPPDWLPEQFIGNREVYPRTPALSSFGALFNYDLYLNDTDDAGTYLAAWNEVRVFDSWGTLSNTGQYRRTLSGDAVSTLDNGYLRYDTTWRYSDDERMLTYEAGDVVSGALPWSSSVRLGGVQFSRDFAVRPDLVTYPLPQFAGEAAVPSSVDLFINGYKSSSTDLQPGPYTLTNIPFINGAGEAVVVTTDALGRQVSTTVPFYVTSSLLQKGLSDFSVAAGTLRRDYGLKDFSYGPGVTSGSLRYGVSDTFTLESHAEAADTLTLGGLGGNLRLGNFGVLNSAISQSRFDGDGGQQLSLGYQYSGQRYSFSYQRLQRRDRYADLTVVDSPYTTLSKRSEQATLSLNLERWGSLGVGYFDIRAADETRTRLLNLSWSKPLWRNSSFYLSANREIGDSNWAVQAQLVIPFDLRGSLAISSERSKTGQTQQRVNYSRAVPSEGGVGFNLGYAKGDGADYRQADVTWRLQSVQLQAGVYGTSDAETRWADASGSLVWMDDQVFAANRIDDAFVVVSTDGYADIPVRYENQQVGQTDRNGHLLVPWSSAYYRGKYEIDPLNLPANVRSPNVEQRIAVRRGSGYLLEFPLSRVIAASIVLVDAQQKELPLGSGVLHEQSGTRTVVGWDGLVYLENLQAQNSLRVTLADGKTCQAQFSVDLQQDEVPLIGPLVCQ</sequence>
<dbReference type="eggNOG" id="COG3188">
    <property type="taxonomic scope" value="Bacteria"/>
</dbReference>
<dbReference type="GO" id="GO:0009279">
    <property type="term" value="C:cell outer membrane"/>
    <property type="evidence" value="ECO:0007669"/>
    <property type="project" value="UniProtKB-SubCell"/>
</dbReference>
<gene>
    <name evidence="3" type="ordered locus">Pfl01_3669</name>
</gene>
<dbReference type="EMBL" id="CP000094">
    <property type="protein sequence ID" value="ABA75407.1"/>
    <property type="molecule type" value="Genomic_DNA"/>
</dbReference>
<dbReference type="GO" id="GO:0015473">
    <property type="term" value="F:fimbrial usher porin activity"/>
    <property type="evidence" value="ECO:0007669"/>
    <property type="project" value="InterPro"/>
</dbReference>
<dbReference type="PANTHER" id="PTHR30451:SF5">
    <property type="entry name" value="SLR0019 PROTEIN"/>
    <property type="match status" value="1"/>
</dbReference>
<name>Q3K9Z7_PSEPF</name>
<dbReference type="InterPro" id="IPR043142">
    <property type="entry name" value="PapC-like_C_sf"/>
</dbReference>